<feature type="region of interest" description="Disordered" evidence="1">
    <location>
        <begin position="141"/>
        <end position="170"/>
    </location>
</feature>
<feature type="compositionally biased region" description="Polar residues" evidence="1">
    <location>
        <begin position="247"/>
        <end position="257"/>
    </location>
</feature>
<name>A0A8H3IF97_9LECA</name>
<reference evidence="2" key="1">
    <citation type="submission" date="2021-03" db="EMBL/GenBank/DDBJ databases">
        <authorList>
            <person name="Tagirdzhanova G."/>
        </authorList>
    </citation>
    <scope>NUCLEOTIDE SEQUENCE</scope>
</reference>
<feature type="region of interest" description="Disordered" evidence="1">
    <location>
        <begin position="687"/>
        <end position="819"/>
    </location>
</feature>
<dbReference type="OrthoDB" id="5419922at2759"/>
<feature type="compositionally biased region" description="Basic and acidic residues" evidence="1">
    <location>
        <begin position="843"/>
        <end position="858"/>
    </location>
</feature>
<feature type="compositionally biased region" description="Polar residues" evidence="1">
    <location>
        <begin position="650"/>
        <end position="659"/>
    </location>
</feature>
<feature type="compositionally biased region" description="Polar residues" evidence="1">
    <location>
        <begin position="570"/>
        <end position="586"/>
    </location>
</feature>
<feature type="compositionally biased region" description="Polar residues" evidence="1">
    <location>
        <begin position="402"/>
        <end position="411"/>
    </location>
</feature>
<feature type="compositionally biased region" description="Basic and acidic residues" evidence="1">
    <location>
        <begin position="624"/>
        <end position="638"/>
    </location>
</feature>
<feature type="compositionally biased region" description="Pro residues" evidence="1">
    <location>
        <begin position="739"/>
        <end position="755"/>
    </location>
</feature>
<sequence length="867" mass="94229">MVRTFMKRPASPLVYEPLYTSPEDVLYPGSDEEATPYEREKKRLRVEIQGQQYLTGRPLFIQSAGLRGPFDKGWVNPWARKRRKFAGDDIRRFSEAGTEALPRHSHKKVGLSTEERRSVAISGYGALGYGPDTGALLVKETSGQEEPPKAKPTRHGESEETNGYHGSQRNIEGLAAPDRNWHHWLKTDKAYPQARLREHTRSATPTPAAKTRSKAPASSSPHPKHQGRAITLPPGSNHQTRKEHALNTGNTNKSTTAADEGAHLEIIELATTDIPPGQIDPVNNVPSNVRERSLSRTDIVTRQGYTEVKRLSQRAVRQAEREDGQNQAKKLSQEAVLRAIESDQRKTRSRLTPYMSEAVIGNDAASSAALRAVKAPKPKPSPHAVPPSTYQPEFQYRYSRKGMSTSPSPQRASFVDAPEQPQARPRSVSSSSSGSSAFAEALEAAQEKAASKSFTSSKSSSPANGGSETKSAKKGRRAPRRLTFTPSGGAKVITARSSKPCSNWSAAEIGKVDMKYHDKPSTNDPPSLLRSSTKSSARSLTNGNRSRNSIIFPEAQTDPIAHPPLAQAPSGPSTNLLMTDKQSPKVSSFDEGDSYLDLSTQAAVLKAHRSFKADMISALTPRRPKTEESDPITSKKADITPMTHGRRQTEAANAQLMKSSDSDGEEPMSTQAMVDAISPFAVTTIKKRSPAVQKRTSVNRSPTKARKTTSPPLAPILSPESPTSAVFRTHSPGMSTSPSPTPSPFPEKSPPPIPLSHPTTNSKPPSSLTSFSILPNGTLTETSLYQQDGQQQRDIPDYDISLPLDPFGFDDADGDGGNTWDLNATDAALEEAENFLGDWNVETEARKEGNASRKRESGNRSILKGSA</sequence>
<dbReference type="Proteomes" id="UP000664534">
    <property type="component" value="Unassembled WGS sequence"/>
</dbReference>
<feature type="compositionally biased region" description="Polar residues" evidence="1">
    <location>
        <begin position="761"/>
        <end position="793"/>
    </location>
</feature>
<feature type="region of interest" description="Disordered" evidence="1">
    <location>
        <begin position="515"/>
        <end position="591"/>
    </location>
</feature>
<feature type="region of interest" description="Disordered" evidence="1">
    <location>
        <begin position="192"/>
        <end position="257"/>
    </location>
</feature>
<feature type="compositionally biased region" description="Basic and acidic residues" evidence="1">
    <location>
        <begin position="146"/>
        <end position="158"/>
    </location>
</feature>
<evidence type="ECO:0000313" key="2">
    <source>
        <dbReference type="EMBL" id="CAF9925882.1"/>
    </source>
</evidence>
<feature type="compositionally biased region" description="Polar residues" evidence="1">
    <location>
        <begin position="522"/>
        <end position="549"/>
    </location>
</feature>
<feature type="region of interest" description="Disordered" evidence="1">
    <location>
        <begin position="621"/>
        <end position="669"/>
    </location>
</feature>
<organism evidence="2 3">
    <name type="scientific">Imshaugia aleurites</name>
    <dbReference type="NCBI Taxonomy" id="172621"/>
    <lineage>
        <taxon>Eukaryota</taxon>
        <taxon>Fungi</taxon>
        <taxon>Dikarya</taxon>
        <taxon>Ascomycota</taxon>
        <taxon>Pezizomycotina</taxon>
        <taxon>Lecanoromycetes</taxon>
        <taxon>OSLEUM clade</taxon>
        <taxon>Lecanoromycetidae</taxon>
        <taxon>Lecanorales</taxon>
        <taxon>Lecanorineae</taxon>
        <taxon>Parmeliaceae</taxon>
        <taxon>Imshaugia</taxon>
    </lineage>
</organism>
<keyword evidence="3" id="KW-1185">Reference proteome</keyword>
<evidence type="ECO:0000256" key="1">
    <source>
        <dbReference type="SAM" id="MobiDB-lite"/>
    </source>
</evidence>
<proteinExistence type="predicted"/>
<feature type="compositionally biased region" description="Low complexity" evidence="1">
    <location>
        <begin position="451"/>
        <end position="461"/>
    </location>
</feature>
<feature type="compositionally biased region" description="Basic and acidic residues" evidence="1">
    <location>
        <begin position="192"/>
        <end position="201"/>
    </location>
</feature>
<feature type="compositionally biased region" description="Low complexity" evidence="1">
    <location>
        <begin position="427"/>
        <end position="444"/>
    </location>
</feature>
<comment type="caution">
    <text evidence="2">The sequence shown here is derived from an EMBL/GenBank/DDBJ whole genome shotgun (WGS) entry which is preliminary data.</text>
</comment>
<dbReference type="EMBL" id="CAJPDT010000041">
    <property type="protein sequence ID" value="CAF9925882.1"/>
    <property type="molecule type" value="Genomic_DNA"/>
</dbReference>
<accession>A0A8H3IF97</accession>
<protein>
    <submittedName>
        <fullName evidence="2">Uncharacterized protein</fullName>
    </submittedName>
</protein>
<feature type="region of interest" description="Disordered" evidence="1">
    <location>
        <begin position="400"/>
        <end position="500"/>
    </location>
</feature>
<feature type="region of interest" description="Disordered" evidence="1">
    <location>
        <begin position="843"/>
        <end position="867"/>
    </location>
</feature>
<gene>
    <name evidence="2" type="ORF">IMSHALPRED_006811</name>
</gene>
<dbReference type="AlphaFoldDB" id="A0A8H3IF97"/>
<evidence type="ECO:0000313" key="3">
    <source>
        <dbReference type="Proteomes" id="UP000664534"/>
    </source>
</evidence>